<feature type="region of interest" description="Disordered" evidence="1">
    <location>
        <begin position="321"/>
        <end position="341"/>
    </location>
</feature>
<feature type="region of interest" description="Disordered" evidence="1">
    <location>
        <begin position="679"/>
        <end position="699"/>
    </location>
</feature>
<dbReference type="PANTHER" id="PTHR35504:SF1">
    <property type="entry name" value="PROTEIN EMBRYONIC FLOWER 1"/>
    <property type="match status" value="1"/>
</dbReference>
<dbReference type="GO" id="GO:0009910">
    <property type="term" value="P:negative regulation of flower development"/>
    <property type="evidence" value="ECO:0007669"/>
    <property type="project" value="InterPro"/>
</dbReference>
<organism evidence="2 3">
    <name type="scientific">Buddleja alternifolia</name>
    <dbReference type="NCBI Taxonomy" id="168488"/>
    <lineage>
        <taxon>Eukaryota</taxon>
        <taxon>Viridiplantae</taxon>
        <taxon>Streptophyta</taxon>
        <taxon>Embryophyta</taxon>
        <taxon>Tracheophyta</taxon>
        <taxon>Spermatophyta</taxon>
        <taxon>Magnoliopsida</taxon>
        <taxon>eudicotyledons</taxon>
        <taxon>Gunneridae</taxon>
        <taxon>Pentapetalae</taxon>
        <taxon>asterids</taxon>
        <taxon>lamiids</taxon>
        <taxon>Lamiales</taxon>
        <taxon>Scrophulariaceae</taxon>
        <taxon>Buddlejeae</taxon>
        <taxon>Buddleja</taxon>
    </lineage>
</organism>
<name>A0AAV6XJ87_9LAMI</name>
<feature type="region of interest" description="Disordered" evidence="1">
    <location>
        <begin position="880"/>
        <end position="905"/>
    </location>
</feature>
<feature type="region of interest" description="Disordered" evidence="1">
    <location>
        <begin position="485"/>
        <end position="507"/>
    </location>
</feature>
<protein>
    <submittedName>
        <fullName evidence="2">Uncharacterized protein</fullName>
    </submittedName>
</protein>
<dbReference type="GO" id="GO:0045892">
    <property type="term" value="P:negative regulation of DNA-templated transcription"/>
    <property type="evidence" value="ECO:0007669"/>
    <property type="project" value="InterPro"/>
</dbReference>
<comment type="caution">
    <text evidence="2">The sequence shown here is derived from an EMBL/GenBank/DDBJ whole genome shotgun (WGS) entry which is preliminary data.</text>
</comment>
<dbReference type="InterPro" id="IPR034583">
    <property type="entry name" value="EMF1"/>
</dbReference>
<reference evidence="2" key="1">
    <citation type="submission" date="2019-10" db="EMBL/GenBank/DDBJ databases">
        <authorList>
            <person name="Zhang R."/>
            <person name="Pan Y."/>
            <person name="Wang J."/>
            <person name="Ma R."/>
            <person name="Yu S."/>
        </authorList>
    </citation>
    <scope>NUCLEOTIDE SEQUENCE</scope>
    <source>
        <strain evidence="2">LA-IB0</strain>
        <tissue evidence="2">Leaf</tissue>
    </source>
</reference>
<evidence type="ECO:0000256" key="1">
    <source>
        <dbReference type="SAM" id="MobiDB-lite"/>
    </source>
</evidence>
<feature type="region of interest" description="Disordered" evidence="1">
    <location>
        <begin position="148"/>
        <end position="179"/>
    </location>
</feature>
<feature type="compositionally biased region" description="Polar residues" evidence="1">
    <location>
        <begin position="896"/>
        <end position="905"/>
    </location>
</feature>
<feature type="compositionally biased region" description="Polar residues" evidence="1">
    <location>
        <begin position="165"/>
        <end position="174"/>
    </location>
</feature>
<feature type="region of interest" description="Disordered" evidence="1">
    <location>
        <begin position="447"/>
        <end position="466"/>
    </location>
</feature>
<gene>
    <name evidence="2" type="ORF">BUALT_Bualt05G0072700</name>
</gene>
<feature type="compositionally biased region" description="Polar residues" evidence="1">
    <location>
        <begin position="683"/>
        <end position="699"/>
    </location>
</feature>
<sequence>MDNSIVLAEGSWRGSDYVATDQSKSLGSLVHINSIAIDIGTAMEEIESSVHEHFSIRGFVSRMREKDRKMCIPFVSDGDGNLVDDLPPLNVPTFRWWQCANCVPDIANERNTEAMLVERRIDVGTSSCINVDGEKDGLFIHSTENIGKRDESRDYGDGEDDDSSNRILMNSKPSCTEGHKYVTSNKDKAEVSGKEAGNPCHDIPEVNPLRITDNNTADASDIGHVVVRPLCIVGEPDNASVGSDGTKIALPHRRKPKVRSLVDIMADKKSPTSNNPGTRSASSSGMQVAYAETEAVSTQLELDAAADVAKGKRKIVFEEDGEGPLGVAQPSGTGKRSGGLMLDVEKTHRRVENSEPESERDASMRLELQLGAMTHRIKPRKRKAFDISKKMRHHTHTEDGTVPMGALSKMNAPPPLGEMERDFSSFLSGQQIERISNFAKNKRSEVEADRDHLMPPPQSKSILGDCSSKGKVALDLSLNSLMDTEKVSNDRSSSVQRGSIPDLNETFPYQTDTELGKEFPTLPLKRSLPLHKTLVHKRPGKKMNFEVSASVDVSASCSKDAARKGKRQLAVPELQNTDKNIERGRASADFPMEIVELLDKNQRARTDENARKHLLPETINNSLRGSPALYFDGTSNIPQANRRSGINITSGNTGVRQNIPLNFPPLSNRQLELEESQFRHFKSSTPSQHSKTQYPASSSIIRMPRSSEREDVLWAKMPFHLSIPQNHMGKTVRDIKGREGKTAIHMGSLDPYSNETIPAMQLLSLMDQGNVSTSSFKSFLPKPFAPSKHHIPRLNGNENRNFGSFFSQNRNSKDFTGSRYGVYCSGESSKRASSHLQGQIPQERPVTTNSALGVCTLNRNPADFSIPDARNEYTLSARDLKSRKRNVDGRKRQRARTGTSSRENI</sequence>
<accession>A0AAV6XJ87</accession>
<evidence type="ECO:0000313" key="2">
    <source>
        <dbReference type="EMBL" id="KAG8382393.1"/>
    </source>
</evidence>
<proteinExistence type="predicted"/>
<feature type="region of interest" description="Disordered" evidence="1">
    <location>
        <begin position="266"/>
        <end position="286"/>
    </location>
</feature>
<feature type="compositionally biased region" description="Polar residues" evidence="1">
    <location>
        <begin position="271"/>
        <end position="286"/>
    </location>
</feature>
<dbReference type="EMBL" id="WHWC01000005">
    <property type="protein sequence ID" value="KAG8382393.1"/>
    <property type="molecule type" value="Genomic_DNA"/>
</dbReference>
<keyword evidence="3" id="KW-1185">Reference proteome</keyword>
<dbReference type="Proteomes" id="UP000826271">
    <property type="component" value="Unassembled WGS sequence"/>
</dbReference>
<dbReference type="AlphaFoldDB" id="A0AAV6XJ87"/>
<dbReference type="PANTHER" id="PTHR35504">
    <property type="entry name" value="PROTEIN EMBRYONIC FLOWER 1"/>
    <property type="match status" value="1"/>
</dbReference>
<evidence type="ECO:0000313" key="3">
    <source>
        <dbReference type="Proteomes" id="UP000826271"/>
    </source>
</evidence>
<dbReference type="GO" id="GO:0048367">
    <property type="term" value="P:shoot system development"/>
    <property type="evidence" value="ECO:0007669"/>
    <property type="project" value="InterPro"/>
</dbReference>